<dbReference type="EMBL" id="JBBKAR010000007">
    <property type="protein sequence ID" value="MEJ8302850.1"/>
    <property type="molecule type" value="Genomic_DNA"/>
</dbReference>
<comment type="caution">
    <text evidence="1">The sequence shown here is derived from an EMBL/GenBank/DDBJ whole genome shotgun (WGS) entry which is preliminary data.</text>
</comment>
<organism evidence="1 2">
    <name type="scientific">Saccharibacillus sacchari</name>
    <dbReference type="NCBI Taxonomy" id="456493"/>
    <lineage>
        <taxon>Bacteria</taxon>
        <taxon>Bacillati</taxon>
        <taxon>Bacillota</taxon>
        <taxon>Bacilli</taxon>
        <taxon>Bacillales</taxon>
        <taxon>Paenibacillaceae</taxon>
        <taxon>Saccharibacillus</taxon>
    </lineage>
</organism>
<evidence type="ECO:0000313" key="2">
    <source>
        <dbReference type="Proteomes" id="UP001380953"/>
    </source>
</evidence>
<sequence>MRKKSADGESGKMDFKPENAGFRPETNAFPQVERPRLIERLVMLSEEQIVYLTAPAGYGKTTLMKQWARRNGGEAAYLEVQLGDDSLHGFWERTVQVLNDVAEKNFAEQAKDALDYLRVGQNQNGITLLLHHLASIAGSPTLIWDNLHLLHNAELLESLAFFAEHKPAGLRVAAAGRGYPPFPAARLIARQRIALLGPEELRFTEAEGEAFYCGGLGRDASGSTNEVAAPPGKASRATSAEAVARTRSDEGWIAAMQRSEAELDRYIDEQVWSGLDENTRRFLLDASVLRLMNGRICRALRETGNRPMPEELFRRTELLIVPYGPEEGWFRLHGRFAGFLRRKLDNQSPENSRALLRRAAEAFWREGRRADALEHTLDGGHYEQAGRMLQEVGTDSDRHDSVSAAWLSKRLAELDGGELLSEPFLYFSLTYSVLLGDRNYERARRLLDEARRMDDERRQNEAGQNGLPREDITETLNALNAVYAAVANRDFAQALGLMRLAAQEPDARPNKHAFARLALPPVYSILAEYGQQTTTGTAAIGKTATLSFLNEACAWTGSHDMAAAFAAARAEALHEYDEAAEAARIAEQAYAWAAAGRRSVAAFAPAAGLALARAYLALGERGQAKYALLRLRKDLPRLRMQEAEAACAAELALLALDEEEPGPAREWVRRFAGKTPKSGELLAESTDLRRRFDLLRIRVALGDDAEARPLADLLRDEAAKRGNAYLSARIGVLDTLLLEREDRREEAYDRLGGVLFDAEPHGFVRVFVDEGEPVRKLLSGLLASRKEHREDKRPSLAYARLLLARFGGEAGVSEALALILTRQEIEVLSLIGENRTNKEIAAQLGIRYETVRTHIRNVYAKLKVGSREDALAEGRRLGL</sequence>
<evidence type="ECO:0000313" key="1">
    <source>
        <dbReference type="EMBL" id="MEJ8302850.1"/>
    </source>
</evidence>
<gene>
    <name evidence="1" type="ORF">WKI47_02865</name>
</gene>
<name>A0ACC6P7E4_9BACL</name>
<accession>A0ACC6P7E4</accession>
<dbReference type="Proteomes" id="UP001380953">
    <property type="component" value="Unassembled WGS sequence"/>
</dbReference>
<proteinExistence type="predicted"/>
<reference evidence="1" key="1">
    <citation type="submission" date="2024-03" db="EMBL/GenBank/DDBJ databases">
        <title>Whole genome sequecning of epiphytes from Marcgravia umbellata leaves.</title>
        <authorList>
            <person name="Kumar G."/>
            <person name="Savka M.A."/>
        </authorList>
    </citation>
    <scope>NUCLEOTIDE SEQUENCE</scope>
    <source>
        <strain evidence="1">RIT_BL5</strain>
    </source>
</reference>
<protein>
    <submittedName>
        <fullName evidence="1">LuxR C-terminal-related transcriptional regulator</fullName>
    </submittedName>
</protein>
<keyword evidence="2" id="KW-1185">Reference proteome</keyword>